<comment type="caution">
    <text evidence="3">The sequence shown here is derived from an EMBL/GenBank/DDBJ whole genome shotgun (WGS) entry which is preliminary data.</text>
</comment>
<name>A0A645G9W1_9ZZZZ</name>
<keyword evidence="3" id="KW-0413">Isomerase</keyword>
<organism evidence="3">
    <name type="scientific">bioreactor metagenome</name>
    <dbReference type="NCBI Taxonomy" id="1076179"/>
    <lineage>
        <taxon>unclassified sequences</taxon>
        <taxon>metagenomes</taxon>
        <taxon>ecological metagenomes</taxon>
    </lineage>
</organism>
<dbReference type="GO" id="GO:0004476">
    <property type="term" value="F:mannose-6-phosphate isomerase activity"/>
    <property type="evidence" value="ECO:0007669"/>
    <property type="project" value="UniProtKB-EC"/>
</dbReference>
<proteinExistence type="predicted"/>
<gene>
    <name evidence="3" type="primary">manA_18</name>
    <name evidence="3" type="ORF">SDC9_170301</name>
</gene>
<dbReference type="CDD" id="cd07010">
    <property type="entry name" value="cupin_PMI_type_I_N_bac"/>
    <property type="match status" value="1"/>
</dbReference>
<keyword evidence="2" id="KW-0862">Zinc</keyword>
<dbReference type="InterPro" id="IPR011051">
    <property type="entry name" value="RmlC_Cupin_sf"/>
</dbReference>
<evidence type="ECO:0000313" key="3">
    <source>
        <dbReference type="EMBL" id="MPN22916.1"/>
    </source>
</evidence>
<dbReference type="AlphaFoldDB" id="A0A645G9W1"/>
<evidence type="ECO:0000256" key="1">
    <source>
        <dbReference type="ARBA" id="ARBA00022723"/>
    </source>
</evidence>
<keyword evidence="1" id="KW-0479">Metal-binding</keyword>
<dbReference type="Gene3D" id="2.60.120.10">
    <property type="entry name" value="Jelly Rolls"/>
    <property type="match status" value="1"/>
</dbReference>
<reference evidence="3" key="1">
    <citation type="submission" date="2019-08" db="EMBL/GenBank/DDBJ databases">
        <authorList>
            <person name="Kucharzyk K."/>
            <person name="Murdoch R.W."/>
            <person name="Higgins S."/>
            <person name="Loffler F."/>
        </authorList>
    </citation>
    <scope>NUCLEOTIDE SEQUENCE</scope>
</reference>
<dbReference type="PANTHER" id="PTHR42742">
    <property type="entry name" value="TRANSCRIPTIONAL REPRESSOR MPRA"/>
    <property type="match status" value="1"/>
</dbReference>
<evidence type="ECO:0000256" key="2">
    <source>
        <dbReference type="ARBA" id="ARBA00022833"/>
    </source>
</evidence>
<dbReference type="EC" id="5.3.1.8" evidence="3"/>
<dbReference type="GO" id="GO:0046872">
    <property type="term" value="F:metal ion binding"/>
    <property type="evidence" value="ECO:0007669"/>
    <property type="project" value="UniProtKB-KW"/>
</dbReference>
<accession>A0A645G9W1</accession>
<protein>
    <submittedName>
        <fullName evidence="3">Mannose-6-phosphate isomerase ManA</fullName>
        <ecNumber evidence="3">5.3.1.8</ecNumber>
    </submittedName>
</protein>
<dbReference type="InterPro" id="IPR051804">
    <property type="entry name" value="Carb_Metab_Reg_Kinase/Isom"/>
</dbReference>
<sequence>MKNENKLGKTEAWVVLDAKPDARLVYGIKDGVDSAALSEAAEKGRALEDLLRYVDVKKGDVLHIPAGTVHAIGEGIVLYEIQQSSDVTYRFYDWERRDEHGNKRTLHTKQALDVTKLGPPPEKAVSSTLPLEGTGRLEQLLSTPYFTILRYTNCENALLSADRRRFGMLTALSPARLYYTDRSLQLAAGQTVLLPANGEDLRLWGDEFLFSCPTVK</sequence>
<dbReference type="EMBL" id="VSSQ01071274">
    <property type="protein sequence ID" value="MPN22916.1"/>
    <property type="molecule type" value="Genomic_DNA"/>
</dbReference>
<dbReference type="InterPro" id="IPR014710">
    <property type="entry name" value="RmlC-like_jellyroll"/>
</dbReference>
<dbReference type="PANTHER" id="PTHR42742:SF3">
    <property type="entry name" value="FRUCTOKINASE"/>
    <property type="match status" value="1"/>
</dbReference>
<dbReference type="SUPFAM" id="SSF51182">
    <property type="entry name" value="RmlC-like cupins"/>
    <property type="match status" value="1"/>
</dbReference>